<dbReference type="GeneTree" id="ENSGT01000000221446"/>
<dbReference type="AlphaFoldDB" id="A0A8C5R969"/>
<sequence length="233" mass="26433">TKEGVLRRLAATSPNRGGKRNSSQHLVTKPFPPPGLPPLPQPRAGSVRFHWALLAFPFDCADRGRPELWLGCSFSKPASTVLCAGRADLNPQAQPWCFVCLFFNKNLGSSWISTRDIFAQPLLQGHSARMPEENSPRSTPQKIPYQELPHLVNADGQYLFCRYWKPAAAPRVWPSLCLNIRSSHTPFKEDAYFEFHRQKRITSSVIWKLAHYLSGGKMMLAYLYTVFWNSICT</sequence>
<evidence type="ECO:0000313" key="3">
    <source>
        <dbReference type="Proteomes" id="UP000694406"/>
    </source>
</evidence>
<feature type="region of interest" description="Disordered" evidence="1">
    <location>
        <begin position="1"/>
        <end position="39"/>
    </location>
</feature>
<dbReference type="Ensembl" id="ENSLLTT00000000060.1">
    <property type="protein sequence ID" value="ENSLLTP00000000059.1"/>
    <property type="gene ID" value="ENSLLTG00000000046.1"/>
</dbReference>
<dbReference type="Proteomes" id="UP000694406">
    <property type="component" value="Unplaced"/>
</dbReference>
<protein>
    <submittedName>
        <fullName evidence="2">Uncharacterized protein</fullName>
    </submittedName>
</protein>
<evidence type="ECO:0000313" key="2">
    <source>
        <dbReference type="Ensembl" id="ENSLLTP00000000059.1"/>
    </source>
</evidence>
<feature type="compositionally biased region" description="Pro residues" evidence="1">
    <location>
        <begin position="30"/>
        <end position="39"/>
    </location>
</feature>
<evidence type="ECO:0000256" key="1">
    <source>
        <dbReference type="SAM" id="MobiDB-lite"/>
    </source>
</evidence>
<keyword evidence="3" id="KW-1185">Reference proteome</keyword>
<organism evidence="2 3">
    <name type="scientific">Laticauda laticaudata</name>
    <name type="common">Blue-ringed sea krait</name>
    <name type="synonym">Blue-lipped sea krait</name>
    <dbReference type="NCBI Taxonomy" id="8630"/>
    <lineage>
        <taxon>Eukaryota</taxon>
        <taxon>Metazoa</taxon>
        <taxon>Chordata</taxon>
        <taxon>Craniata</taxon>
        <taxon>Vertebrata</taxon>
        <taxon>Euteleostomi</taxon>
        <taxon>Lepidosauria</taxon>
        <taxon>Squamata</taxon>
        <taxon>Bifurcata</taxon>
        <taxon>Unidentata</taxon>
        <taxon>Episquamata</taxon>
        <taxon>Toxicofera</taxon>
        <taxon>Serpentes</taxon>
        <taxon>Colubroidea</taxon>
        <taxon>Elapidae</taxon>
        <taxon>Laticaudinae</taxon>
        <taxon>Laticauda</taxon>
    </lineage>
</organism>
<accession>A0A8C5R969</accession>
<proteinExistence type="predicted"/>
<reference evidence="2" key="2">
    <citation type="submission" date="2025-09" db="UniProtKB">
        <authorList>
            <consortium name="Ensembl"/>
        </authorList>
    </citation>
    <scope>IDENTIFICATION</scope>
</reference>
<feature type="compositionally biased region" description="Polar residues" evidence="1">
    <location>
        <begin position="12"/>
        <end position="26"/>
    </location>
</feature>
<reference evidence="2" key="1">
    <citation type="submission" date="2025-08" db="UniProtKB">
        <authorList>
            <consortium name="Ensembl"/>
        </authorList>
    </citation>
    <scope>IDENTIFICATION</scope>
</reference>
<name>A0A8C5R969_LATLA</name>